<dbReference type="Gene3D" id="3.30.1360.150">
    <property type="match status" value="1"/>
</dbReference>
<organism evidence="5 6">
    <name type="scientific">Aquipluma nitroreducens</name>
    <dbReference type="NCBI Taxonomy" id="2010828"/>
    <lineage>
        <taxon>Bacteria</taxon>
        <taxon>Pseudomonadati</taxon>
        <taxon>Bacteroidota</taxon>
        <taxon>Bacteroidia</taxon>
        <taxon>Marinilabiliales</taxon>
        <taxon>Prolixibacteraceae</taxon>
        <taxon>Aquipluma</taxon>
    </lineage>
</organism>
<reference evidence="5" key="1">
    <citation type="journal article" date="2020" name="Int. J. Syst. Evol. Microbiol.">
        <title>Aquipluma nitroreducens gen. nov. sp. nov., a novel facultatively anaerobic bacterium isolated from a freshwater lake.</title>
        <authorList>
            <person name="Watanabe M."/>
            <person name="Kojima H."/>
            <person name="Fukui M."/>
        </authorList>
    </citation>
    <scope>NUCLEOTIDE SEQUENCE</scope>
    <source>
        <strain evidence="5">MeG22</strain>
    </source>
</reference>
<dbReference type="KEGG" id="anf:AQPE_1446"/>
<dbReference type="AlphaFoldDB" id="A0A5K7S720"/>
<dbReference type="PIRSF" id="PIRSF031924">
    <property type="entry name" value="Pi-irrepressible_AP"/>
    <property type="match status" value="1"/>
</dbReference>
<dbReference type="Pfam" id="PF01663">
    <property type="entry name" value="Phosphodiest"/>
    <property type="match status" value="1"/>
</dbReference>
<evidence type="ECO:0000256" key="1">
    <source>
        <dbReference type="ARBA" id="ARBA00022553"/>
    </source>
</evidence>
<evidence type="ECO:0000313" key="5">
    <source>
        <dbReference type="EMBL" id="BBE17297.1"/>
    </source>
</evidence>
<dbReference type="SUPFAM" id="SSF53649">
    <property type="entry name" value="Alkaline phosphatase-like"/>
    <property type="match status" value="1"/>
</dbReference>
<evidence type="ECO:0000313" key="6">
    <source>
        <dbReference type="Proteomes" id="UP001193389"/>
    </source>
</evidence>
<keyword evidence="1" id="KW-0597">Phosphoprotein</keyword>
<dbReference type="GO" id="GO:0004035">
    <property type="term" value="F:alkaline phosphatase activity"/>
    <property type="evidence" value="ECO:0007669"/>
    <property type="project" value="InterPro"/>
</dbReference>
<protein>
    <submittedName>
        <fullName evidence="5">Alkaline phosphatase</fullName>
    </submittedName>
</protein>
<evidence type="ECO:0000256" key="2">
    <source>
        <dbReference type="ARBA" id="ARBA00022723"/>
    </source>
</evidence>
<evidence type="ECO:0000256" key="4">
    <source>
        <dbReference type="SAM" id="SignalP"/>
    </source>
</evidence>
<dbReference type="Proteomes" id="UP001193389">
    <property type="component" value="Chromosome"/>
</dbReference>
<dbReference type="RefSeq" id="WP_318350308.1">
    <property type="nucleotide sequence ID" value="NZ_AP018694.1"/>
</dbReference>
<dbReference type="CDD" id="cd16016">
    <property type="entry name" value="AP-SPAP"/>
    <property type="match status" value="1"/>
</dbReference>
<dbReference type="GO" id="GO:0046872">
    <property type="term" value="F:metal ion binding"/>
    <property type="evidence" value="ECO:0007669"/>
    <property type="project" value="UniProtKB-KW"/>
</dbReference>
<name>A0A5K7S720_9BACT</name>
<gene>
    <name evidence="5" type="ORF">AQPE_1446</name>
</gene>
<dbReference type="EMBL" id="AP018694">
    <property type="protein sequence ID" value="BBE17297.1"/>
    <property type="molecule type" value="Genomic_DNA"/>
</dbReference>
<evidence type="ECO:0000256" key="3">
    <source>
        <dbReference type="ARBA" id="ARBA00022729"/>
    </source>
</evidence>
<sequence length="547" mass="61974">MIKLNILGISILLTLLCGNSLTAQNTKNTNGNIPKIVVVLSVDQMRTDYLSRYWNKFQEGGFKRLMNEGAVCSNAQLDLHVQKISTGTATIFTGVYPATHGIVSDSWYDRLKKKEINCIADDYYITVGSDSKDGERSATKLLSPTLGDLIKINNRNKSKVFSVAMNDVSAVLSAGHAADGAYWFDTQNGNMISSSYYVDTFPEWVRQFNEKGYAKTFTQRDWTTLLPISSYEESLPDDYVLEKGYYDKWNTFPYSMKKLKEKAVNYKFLKTTPFANNLVRDFATSLILAENLGKDEYPDLLTLTFSSMDYENNSFGPASVEMEDTYLRLDTDIALLLDFLDKTIGKGNSFVVLTSTCSSSYPVDYLKEEFHMPVGTFSPESAIALLKSFLNITYGQGNWIDVVGDQQIYFNRELLEKKNVSLQDMQTKTANFINQFEGIKIALPSTSFEQGDYSKGQLAVIANSYNFKRSGDVLYQLEDGWQPVYKYERTVYNDNSNIPFIMYGNAVKHMQIRKKIQGEDMVPTVLEILRIPIPDHCSGKILEDVLW</sequence>
<keyword evidence="2" id="KW-0479">Metal-binding</keyword>
<dbReference type="InterPro" id="IPR002591">
    <property type="entry name" value="Phosphodiest/P_Trfase"/>
</dbReference>
<feature type="signal peptide" evidence="4">
    <location>
        <begin position="1"/>
        <end position="23"/>
    </location>
</feature>
<dbReference type="InterPro" id="IPR026263">
    <property type="entry name" value="Alkaline_phosphatase_prok"/>
</dbReference>
<feature type="chain" id="PRO_5024361149" evidence="4">
    <location>
        <begin position="24"/>
        <end position="547"/>
    </location>
</feature>
<accession>A0A5K7S720</accession>
<keyword evidence="3 4" id="KW-0732">Signal</keyword>
<proteinExistence type="predicted"/>
<dbReference type="PANTHER" id="PTHR10151">
    <property type="entry name" value="ECTONUCLEOTIDE PYROPHOSPHATASE/PHOSPHODIESTERASE"/>
    <property type="match status" value="1"/>
</dbReference>
<dbReference type="Gene3D" id="3.40.720.10">
    <property type="entry name" value="Alkaline Phosphatase, subunit A"/>
    <property type="match status" value="1"/>
</dbReference>
<keyword evidence="6" id="KW-1185">Reference proteome</keyword>
<dbReference type="InterPro" id="IPR017850">
    <property type="entry name" value="Alkaline_phosphatase_core_sf"/>
</dbReference>
<dbReference type="PANTHER" id="PTHR10151:SF120">
    <property type="entry name" value="BIS(5'-ADENOSYL)-TRIPHOSPHATASE"/>
    <property type="match status" value="1"/>
</dbReference>